<keyword evidence="1" id="KW-0472">Membrane</keyword>
<dbReference type="OrthoDB" id="6638179at2"/>
<dbReference type="InterPro" id="IPR009987">
    <property type="entry name" value="IM_PilM"/>
</dbReference>
<evidence type="ECO:0000313" key="2">
    <source>
        <dbReference type="EMBL" id="AWK15609.1"/>
    </source>
</evidence>
<dbReference type="RefSeq" id="WP_119797915.1">
    <property type="nucleotide sequence ID" value="NZ_CP021661.1"/>
</dbReference>
<keyword evidence="2" id="KW-0614">Plasmid</keyword>
<geneLocation type="plasmid" evidence="2 3">
    <name>p5D_Fsymbiotica-2</name>
</geneLocation>
<feature type="transmembrane region" description="Helical" evidence="1">
    <location>
        <begin position="6"/>
        <end position="23"/>
    </location>
</feature>
<dbReference type="KEGG" id="fsm:CCS41_14405"/>
<proteinExistence type="predicted"/>
<keyword evidence="1" id="KW-1133">Transmembrane helix</keyword>
<evidence type="ECO:0000256" key="1">
    <source>
        <dbReference type="SAM" id="Phobius"/>
    </source>
</evidence>
<evidence type="ECO:0000313" key="3">
    <source>
        <dbReference type="Proteomes" id="UP000261875"/>
    </source>
</evidence>
<gene>
    <name evidence="2" type="ORF">CCS41_14405</name>
</gene>
<dbReference type="Gene3D" id="3.30.450.360">
    <property type="match status" value="1"/>
</dbReference>
<keyword evidence="1" id="KW-0812">Transmembrane</keyword>
<name>A0A2Y9CKJ1_9GAMM</name>
<sequence>MLNLNSVLVVFFIFLGSHLLNVIKEKDAEVTSQVADNLLTTTFILYADSLATFKKNHPLYTGAVTTQLPLPRWLAKNPEIKTSIHHGIGYVYMPSKPSLYQSLMMATENSSRLGVTNARQLITPTEAISKPSFIPKDYIVYLR</sequence>
<protein>
    <submittedName>
        <fullName evidence="2">Pilus assembly protein PilM</fullName>
    </submittedName>
</protein>
<dbReference type="Proteomes" id="UP000261875">
    <property type="component" value="Plasmid p5D_Fsymbiotica-2"/>
</dbReference>
<dbReference type="Pfam" id="PF07419">
    <property type="entry name" value="PilM"/>
    <property type="match status" value="1"/>
</dbReference>
<reference evidence="2 3" key="1">
    <citation type="submission" date="2017-05" db="EMBL/GenBank/DDBJ databases">
        <title>Genome sequence of Candidatus Fukatsuia symbiotica and Candidatus Hamiltonella defensa from Acyrthosiphon pisum strain 5D.</title>
        <authorList>
            <person name="Patel V.A."/>
            <person name="Chevignon G."/>
            <person name="Russell J.A."/>
            <person name="Oliver K.M."/>
        </authorList>
    </citation>
    <scope>NUCLEOTIDE SEQUENCE [LARGE SCALE GENOMIC DNA]</scope>
    <source>
        <strain evidence="2 3">5D</strain>
        <plasmid evidence="2 3">p5D_Fsymbiotica-2</plasmid>
    </source>
</reference>
<dbReference type="AlphaFoldDB" id="A0A2Y9CKJ1"/>
<organism evidence="2 3">
    <name type="scientific">Candidatus Fukatsuia symbiotica</name>
    <dbReference type="NCBI Taxonomy" id="1878942"/>
    <lineage>
        <taxon>Bacteria</taxon>
        <taxon>Pseudomonadati</taxon>
        <taxon>Pseudomonadota</taxon>
        <taxon>Gammaproteobacteria</taxon>
        <taxon>Enterobacterales</taxon>
        <taxon>Yersiniaceae</taxon>
        <taxon>Candidatus Fukatsuia</taxon>
    </lineage>
</organism>
<keyword evidence="3" id="KW-1185">Reference proteome</keyword>
<dbReference type="EMBL" id="CP021661">
    <property type="protein sequence ID" value="AWK15609.1"/>
    <property type="molecule type" value="Genomic_DNA"/>
</dbReference>
<accession>A0A2Y9CKJ1</accession>